<protein>
    <submittedName>
        <fullName evidence="1">Uncharacterized protein</fullName>
    </submittedName>
</protein>
<reference evidence="1 2" key="1">
    <citation type="submission" date="2019-04" db="EMBL/GenBank/DDBJ databases">
        <title>Annotation for the trematode Fasciola gigantica.</title>
        <authorList>
            <person name="Choi Y.-J."/>
        </authorList>
    </citation>
    <scope>NUCLEOTIDE SEQUENCE [LARGE SCALE GENOMIC DNA]</scope>
    <source>
        <strain evidence="1">Uganda_cow_1</strain>
    </source>
</reference>
<proteinExistence type="predicted"/>
<evidence type="ECO:0000313" key="1">
    <source>
        <dbReference type="EMBL" id="TPP65349.1"/>
    </source>
</evidence>
<dbReference type="OrthoDB" id="6264588at2759"/>
<dbReference type="Proteomes" id="UP000316759">
    <property type="component" value="Unassembled WGS sequence"/>
</dbReference>
<organism evidence="1 2">
    <name type="scientific">Fasciola gigantica</name>
    <name type="common">Giant liver fluke</name>
    <dbReference type="NCBI Taxonomy" id="46835"/>
    <lineage>
        <taxon>Eukaryota</taxon>
        <taxon>Metazoa</taxon>
        <taxon>Spiralia</taxon>
        <taxon>Lophotrochozoa</taxon>
        <taxon>Platyhelminthes</taxon>
        <taxon>Trematoda</taxon>
        <taxon>Digenea</taxon>
        <taxon>Plagiorchiida</taxon>
        <taxon>Echinostomata</taxon>
        <taxon>Echinostomatoidea</taxon>
        <taxon>Fasciolidae</taxon>
        <taxon>Fasciola</taxon>
    </lineage>
</organism>
<dbReference type="AlphaFoldDB" id="A0A504YXJ3"/>
<sequence length="142" mass="16343">MLRERVTNRQWTKDDDVMHCSNCQSEFSLINRKTEEISSGGNVTTTNRICGDQCRSYNNDLNGYGGRLGCCQKEKCNVNWPTASLSPMWRDILSQLFFLSRITCGQQGSRSCMHLMLHGINRKRLILTRFGYLPPSFLNVRN</sequence>
<accession>A0A504YXJ3</accession>
<keyword evidence="2" id="KW-1185">Reference proteome</keyword>
<comment type="caution">
    <text evidence="1">The sequence shown here is derived from an EMBL/GenBank/DDBJ whole genome shotgun (WGS) entry which is preliminary data.</text>
</comment>
<dbReference type="EMBL" id="SUNJ01003318">
    <property type="protein sequence ID" value="TPP65349.1"/>
    <property type="molecule type" value="Genomic_DNA"/>
</dbReference>
<evidence type="ECO:0000313" key="2">
    <source>
        <dbReference type="Proteomes" id="UP000316759"/>
    </source>
</evidence>
<name>A0A504YXJ3_FASGI</name>
<gene>
    <name evidence="1" type="ORF">FGIG_02071</name>
</gene>